<name>A0AAE1ME25_9FABA</name>
<dbReference type="Pfam" id="PF00407">
    <property type="entry name" value="Bet_v_1"/>
    <property type="match status" value="1"/>
</dbReference>
<dbReference type="Gene3D" id="3.30.530.20">
    <property type="match status" value="1"/>
</dbReference>
<reference evidence="2" key="1">
    <citation type="submission" date="2023-10" db="EMBL/GenBank/DDBJ databases">
        <title>Chromosome-level genome of the transformable northern wattle, Acacia crassicarpa.</title>
        <authorList>
            <person name="Massaro I."/>
            <person name="Sinha N.R."/>
            <person name="Poethig S."/>
            <person name="Leichty A.R."/>
        </authorList>
    </citation>
    <scope>NUCLEOTIDE SEQUENCE</scope>
    <source>
        <strain evidence="2">Acra3RX</strain>
        <tissue evidence="2">Leaf</tissue>
    </source>
</reference>
<accession>A0AAE1ME25</accession>
<dbReference type="InterPro" id="IPR023393">
    <property type="entry name" value="START-like_dom_sf"/>
</dbReference>
<sequence>MASLQVRKMETDVHIKATAKQFYEVFCSRTFQIANVCPEKIQGVDIHKGEWGSQGSIIYWNYVNEGKKGVSKDLVESIDKENNKITFKVLEGDLMEHYKSFRVTIQVLPQEKARVVHWTIEYEKLNDHSPDPHSFLQLVIHVSKELDAHLVA</sequence>
<evidence type="ECO:0000313" key="2">
    <source>
        <dbReference type="EMBL" id="KAK4263977.1"/>
    </source>
</evidence>
<dbReference type="PANTHER" id="PTHR31907">
    <property type="entry name" value="MLP-LIKE PROTEIN 423"/>
    <property type="match status" value="1"/>
</dbReference>
<gene>
    <name evidence="2" type="ORF">QN277_029321</name>
</gene>
<proteinExistence type="predicted"/>
<evidence type="ECO:0000313" key="3">
    <source>
        <dbReference type="Proteomes" id="UP001293593"/>
    </source>
</evidence>
<comment type="caution">
    <text evidence="2">The sequence shown here is derived from an EMBL/GenBank/DDBJ whole genome shotgun (WGS) entry which is preliminary data.</text>
</comment>
<evidence type="ECO:0000259" key="1">
    <source>
        <dbReference type="SMART" id="SM01037"/>
    </source>
</evidence>
<protein>
    <recommendedName>
        <fullName evidence="1">Bet v I/Major latex protein domain-containing protein</fullName>
    </recommendedName>
</protein>
<dbReference type="Proteomes" id="UP001293593">
    <property type="component" value="Unassembled WGS sequence"/>
</dbReference>
<dbReference type="InterPro" id="IPR051761">
    <property type="entry name" value="MLP-like_ligand-binding"/>
</dbReference>
<dbReference type="GO" id="GO:0006952">
    <property type="term" value="P:defense response"/>
    <property type="evidence" value="ECO:0007669"/>
    <property type="project" value="InterPro"/>
</dbReference>
<dbReference type="CDD" id="cd07816">
    <property type="entry name" value="Bet_v1-like"/>
    <property type="match status" value="1"/>
</dbReference>
<dbReference type="InterPro" id="IPR000916">
    <property type="entry name" value="Bet_v_I/MLP"/>
</dbReference>
<dbReference type="AlphaFoldDB" id="A0AAE1ME25"/>
<dbReference type="EMBL" id="JAWXYG010000009">
    <property type="protein sequence ID" value="KAK4263977.1"/>
    <property type="molecule type" value="Genomic_DNA"/>
</dbReference>
<dbReference type="SMART" id="SM01037">
    <property type="entry name" value="Bet_v_1"/>
    <property type="match status" value="1"/>
</dbReference>
<dbReference type="SUPFAM" id="SSF55961">
    <property type="entry name" value="Bet v1-like"/>
    <property type="match status" value="1"/>
</dbReference>
<feature type="domain" description="Bet v I/Major latex protein" evidence="1">
    <location>
        <begin position="4"/>
        <end position="152"/>
    </location>
</feature>
<keyword evidence="3" id="KW-1185">Reference proteome</keyword>
<organism evidence="2 3">
    <name type="scientific">Acacia crassicarpa</name>
    <name type="common">northern wattle</name>
    <dbReference type="NCBI Taxonomy" id="499986"/>
    <lineage>
        <taxon>Eukaryota</taxon>
        <taxon>Viridiplantae</taxon>
        <taxon>Streptophyta</taxon>
        <taxon>Embryophyta</taxon>
        <taxon>Tracheophyta</taxon>
        <taxon>Spermatophyta</taxon>
        <taxon>Magnoliopsida</taxon>
        <taxon>eudicotyledons</taxon>
        <taxon>Gunneridae</taxon>
        <taxon>Pentapetalae</taxon>
        <taxon>rosids</taxon>
        <taxon>fabids</taxon>
        <taxon>Fabales</taxon>
        <taxon>Fabaceae</taxon>
        <taxon>Caesalpinioideae</taxon>
        <taxon>mimosoid clade</taxon>
        <taxon>Acacieae</taxon>
        <taxon>Acacia</taxon>
    </lineage>
</organism>